<keyword evidence="5" id="KW-1133">Transmembrane helix</keyword>
<dbReference type="AlphaFoldDB" id="A0A7I7LLE6"/>
<dbReference type="KEGG" id="msho:MSHO_61510"/>
<dbReference type="SUPFAM" id="SSF55874">
    <property type="entry name" value="ATPase domain of HSP90 chaperone/DNA topoisomerase II/histidine kinase"/>
    <property type="match status" value="1"/>
</dbReference>
<feature type="transmembrane region" description="Helical" evidence="5">
    <location>
        <begin position="95"/>
        <end position="116"/>
    </location>
</feature>
<evidence type="ECO:0000313" key="8">
    <source>
        <dbReference type="EMBL" id="BBX60806.1"/>
    </source>
</evidence>
<evidence type="ECO:0000256" key="3">
    <source>
        <dbReference type="ARBA" id="ARBA00023012"/>
    </source>
</evidence>
<evidence type="ECO:0000256" key="5">
    <source>
        <dbReference type="SAM" id="Phobius"/>
    </source>
</evidence>
<dbReference type="Gene3D" id="3.30.565.10">
    <property type="entry name" value="Histidine kinase-like ATPase, C-terminal domain"/>
    <property type="match status" value="1"/>
</dbReference>
<dbReference type="NCBIfam" id="NF047322">
    <property type="entry name" value="HK_morpho_MacS"/>
    <property type="match status" value="1"/>
</dbReference>
<dbReference type="InterPro" id="IPR045975">
    <property type="entry name" value="DUF5931"/>
</dbReference>
<dbReference type="GO" id="GO:0000160">
    <property type="term" value="P:phosphorelay signal transduction system"/>
    <property type="evidence" value="ECO:0007669"/>
    <property type="project" value="UniProtKB-KW"/>
</dbReference>
<dbReference type="InterPro" id="IPR050482">
    <property type="entry name" value="Sensor_HK_TwoCompSys"/>
</dbReference>
<feature type="transmembrane region" description="Helical" evidence="5">
    <location>
        <begin position="123"/>
        <end position="144"/>
    </location>
</feature>
<keyword evidence="9" id="KW-1185">Reference proteome</keyword>
<keyword evidence="3" id="KW-0902">Two-component regulatory system</keyword>
<dbReference type="EMBL" id="AP022572">
    <property type="protein sequence ID" value="BBX60806.1"/>
    <property type="molecule type" value="Genomic_DNA"/>
</dbReference>
<gene>
    <name evidence="8" type="ORF">MSHO_61510</name>
</gene>
<name>A0A7I7LLE6_9MYCO</name>
<dbReference type="GO" id="GO:0005524">
    <property type="term" value="F:ATP binding"/>
    <property type="evidence" value="ECO:0007669"/>
    <property type="project" value="UniProtKB-KW"/>
</dbReference>
<dbReference type="Pfam" id="PF19354">
    <property type="entry name" value="DUF5931"/>
    <property type="match status" value="1"/>
</dbReference>
<feature type="domain" description="DUF5931" evidence="7">
    <location>
        <begin position="63"/>
        <end position="224"/>
    </location>
</feature>
<organism evidence="8 9">
    <name type="scientific">Mycobacterium shottsii</name>
    <dbReference type="NCBI Taxonomy" id="133549"/>
    <lineage>
        <taxon>Bacteria</taxon>
        <taxon>Bacillati</taxon>
        <taxon>Actinomycetota</taxon>
        <taxon>Actinomycetes</taxon>
        <taxon>Mycobacteriales</taxon>
        <taxon>Mycobacteriaceae</taxon>
        <taxon>Mycobacterium</taxon>
        <taxon>Mycobacterium ulcerans group</taxon>
    </lineage>
</organism>
<proteinExistence type="predicted"/>
<evidence type="ECO:0000256" key="2">
    <source>
        <dbReference type="ARBA" id="ARBA00022777"/>
    </source>
</evidence>
<feature type="compositionally biased region" description="Basic and acidic residues" evidence="4">
    <location>
        <begin position="422"/>
        <end position="433"/>
    </location>
</feature>
<dbReference type="InterPro" id="IPR003594">
    <property type="entry name" value="HATPase_dom"/>
</dbReference>
<evidence type="ECO:0000313" key="9">
    <source>
        <dbReference type="Proteomes" id="UP000467164"/>
    </source>
</evidence>
<accession>A0A7I7LLE6</accession>
<dbReference type="PANTHER" id="PTHR24421:SF61">
    <property type="entry name" value="OXYGEN SENSOR HISTIDINE KINASE NREB"/>
    <property type="match status" value="1"/>
</dbReference>
<keyword evidence="5" id="KW-0812">Transmembrane</keyword>
<evidence type="ECO:0000259" key="7">
    <source>
        <dbReference type="Pfam" id="PF19354"/>
    </source>
</evidence>
<feature type="region of interest" description="Disordered" evidence="4">
    <location>
        <begin position="413"/>
        <end position="433"/>
    </location>
</feature>
<feature type="domain" description="Histidine kinase/HSP90-like ATPase" evidence="6">
    <location>
        <begin position="334"/>
        <end position="429"/>
    </location>
</feature>
<protein>
    <submittedName>
        <fullName evidence="8">ATP-binding protein</fullName>
    </submittedName>
</protein>
<dbReference type="InterPro" id="IPR036890">
    <property type="entry name" value="HATPase_C_sf"/>
</dbReference>
<keyword evidence="8" id="KW-0547">Nucleotide-binding</keyword>
<reference evidence="8 9" key="1">
    <citation type="journal article" date="2019" name="Emerg. Microbes Infect.">
        <title>Comprehensive subspecies identification of 175 nontuberculous mycobacteria species based on 7547 genomic profiles.</title>
        <authorList>
            <person name="Matsumoto Y."/>
            <person name="Kinjo T."/>
            <person name="Motooka D."/>
            <person name="Nabeya D."/>
            <person name="Jung N."/>
            <person name="Uechi K."/>
            <person name="Horii T."/>
            <person name="Iida T."/>
            <person name="Fujita J."/>
            <person name="Nakamura S."/>
        </authorList>
    </citation>
    <scope>NUCLEOTIDE SEQUENCE [LARGE SCALE GENOMIC DNA]</scope>
    <source>
        <strain evidence="8 9">JCM 12657</strain>
    </source>
</reference>
<dbReference type="Pfam" id="PF02518">
    <property type="entry name" value="HATPase_c"/>
    <property type="match status" value="1"/>
</dbReference>
<dbReference type="Proteomes" id="UP000467164">
    <property type="component" value="Chromosome"/>
</dbReference>
<keyword evidence="1" id="KW-0808">Transferase</keyword>
<sequence length="433" mass="46342">MDLGASPRIGPYGFDPDQLLKVLPHRRQHLAHTLNKISHDTEANQRAGYAERVMATRGPDPTAPLWRAAQLFRLLSCGYALGFHIAINSNLQRPLLGWALFAVLIGWSAACAVAYLRGFGRRPAWVITEIAVVVVLMLSTKMVASAQWALDNQTWPTTLWASNATTSAALQFGPAGGMLTGIAVTATNEAVKGYVNVNLGRSATIVIELAVGLAVGMAARTARRAHADLQRAAQLSAALQERERLSRQVHDGVIQVLALVSRRGHEIGGPTSKLAELASEQERALRRWIISTDTDRDGNTRSVDLCALLRRRASDRVSMSLPGSPVTLTREVATELDAAVGNALDNVRLHAGPSARAFVLLEDLGDSVTVSVRDDGVGIDPGRLDEAAGQGHLGISMSIVGRLAALGGTAELSTDQGEGTEWEMRVPRREGSS</sequence>
<evidence type="ECO:0000256" key="4">
    <source>
        <dbReference type="SAM" id="MobiDB-lite"/>
    </source>
</evidence>
<keyword evidence="8" id="KW-0067">ATP-binding</keyword>
<keyword evidence="2" id="KW-0418">Kinase</keyword>
<evidence type="ECO:0000259" key="6">
    <source>
        <dbReference type="Pfam" id="PF02518"/>
    </source>
</evidence>
<evidence type="ECO:0000256" key="1">
    <source>
        <dbReference type="ARBA" id="ARBA00022679"/>
    </source>
</evidence>
<dbReference type="PANTHER" id="PTHR24421">
    <property type="entry name" value="NITRATE/NITRITE SENSOR PROTEIN NARX-RELATED"/>
    <property type="match status" value="1"/>
</dbReference>
<dbReference type="GO" id="GO:0016301">
    <property type="term" value="F:kinase activity"/>
    <property type="evidence" value="ECO:0007669"/>
    <property type="project" value="UniProtKB-KW"/>
</dbReference>
<keyword evidence="5" id="KW-0472">Membrane</keyword>